<evidence type="ECO:0000259" key="7">
    <source>
        <dbReference type="PROSITE" id="PS50097"/>
    </source>
</evidence>
<dbReference type="InterPro" id="IPR051095">
    <property type="entry name" value="Dros_DevTransReg"/>
</dbReference>
<feature type="domain" description="BTB" evidence="7">
    <location>
        <begin position="35"/>
        <end position="100"/>
    </location>
</feature>
<name>A0A482X5X5_LAOST</name>
<comment type="subcellular location">
    <subcellularLocation>
        <location evidence="1">Nucleus</location>
    </subcellularLocation>
</comment>
<dbReference type="SMART" id="SM00225">
    <property type="entry name" value="BTB"/>
    <property type="match status" value="1"/>
</dbReference>
<keyword evidence="2" id="KW-0479">Metal-binding</keyword>
<evidence type="ECO:0000313" key="8">
    <source>
        <dbReference type="EMBL" id="RZF40810.1"/>
    </source>
</evidence>
<keyword evidence="4" id="KW-0862">Zinc</keyword>
<dbReference type="Pfam" id="PF04500">
    <property type="entry name" value="FLYWCH"/>
    <property type="match status" value="1"/>
</dbReference>
<evidence type="ECO:0000256" key="6">
    <source>
        <dbReference type="SAM" id="MobiDB-lite"/>
    </source>
</evidence>
<dbReference type="OrthoDB" id="2311693at2759"/>
<dbReference type="GO" id="GO:0005634">
    <property type="term" value="C:nucleus"/>
    <property type="evidence" value="ECO:0007669"/>
    <property type="project" value="UniProtKB-SubCell"/>
</dbReference>
<dbReference type="GO" id="GO:0006357">
    <property type="term" value="P:regulation of transcription by RNA polymerase II"/>
    <property type="evidence" value="ECO:0007669"/>
    <property type="project" value="TreeGrafter"/>
</dbReference>
<keyword evidence="9" id="KW-1185">Reference proteome</keyword>
<organism evidence="8 9">
    <name type="scientific">Laodelphax striatellus</name>
    <name type="common">Small brown planthopper</name>
    <name type="synonym">Delphax striatella</name>
    <dbReference type="NCBI Taxonomy" id="195883"/>
    <lineage>
        <taxon>Eukaryota</taxon>
        <taxon>Metazoa</taxon>
        <taxon>Ecdysozoa</taxon>
        <taxon>Arthropoda</taxon>
        <taxon>Hexapoda</taxon>
        <taxon>Insecta</taxon>
        <taxon>Pterygota</taxon>
        <taxon>Neoptera</taxon>
        <taxon>Paraneoptera</taxon>
        <taxon>Hemiptera</taxon>
        <taxon>Auchenorrhyncha</taxon>
        <taxon>Fulgoroidea</taxon>
        <taxon>Delphacidae</taxon>
        <taxon>Criomorphinae</taxon>
        <taxon>Laodelphax</taxon>
    </lineage>
</organism>
<keyword evidence="3" id="KW-0863">Zinc-finger</keyword>
<protein>
    <recommendedName>
        <fullName evidence="7">BTB domain-containing protein</fullName>
    </recommendedName>
</protein>
<sequence length="347" mass="39268">MNDSGLTEQFSLRWNNFHSNLSTEFHTLLQEEDLVDVTIAADGKFVQAHKVVLSVCSPYFKKLFKQNPCKHPIVILQDVPYTALGGLLQFMYCGEVSVCQEELPEFLKTAEMLQVKGLTGCDNQEQSKSLNKRPTTPETKRKSKVPRRVVSDEKSEELDGGDSLRSSSRVGSESPVSYEVNSPPAPIDFSGDQDRRTGAHYYEDSAEDVEEHKPNVLNLHPLLVFQVHWSKGLKARRVWEVGRLRAGSSVSLNRFFGFRTTSRGRVQLVHYGFVYHCNRQKDDKIFWKCAEYNKTGCRGRCISVGESVTVTHPFHNHSSRNEPIPPPSTECNDNFYSNLLANPEAIV</sequence>
<dbReference type="EMBL" id="QKKF02017590">
    <property type="protein sequence ID" value="RZF40810.1"/>
    <property type="molecule type" value="Genomic_DNA"/>
</dbReference>
<dbReference type="InterPro" id="IPR011333">
    <property type="entry name" value="SKP1/BTB/POZ_sf"/>
</dbReference>
<dbReference type="InParanoid" id="A0A482X5X5"/>
<proteinExistence type="predicted"/>
<comment type="caution">
    <text evidence="8">The sequence shown here is derived from an EMBL/GenBank/DDBJ whole genome shotgun (WGS) entry which is preliminary data.</text>
</comment>
<dbReference type="PROSITE" id="PS50097">
    <property type="entry name" value="BTB"/>
    <property type="match status" value="1"/>
</dbReference>
<dbReference type="Pfam" id="PF00651">
    <property type="entry name" value="BTB"/>
    <property type="match status" value="1"/>
</dbReference>
<dbReference type="SUPFAM" id="SSF54695">
    <property type="entry name" value="POZ domain"/>
    <property type="match status" value="1"/>
</dbReference>
<evidence type="ECO:0000313" key="9">
    <source>
        <dbReference type="Proteomes" id="UP000291343"/>
    </source>
</evidence>
<evidence type="ECO:0000256" key="1">
    <source>
        <dbReference type="ARBA" id="ARBA00004123"/>
    </source>
</evidence>
<evidence type="ECO:0000256" key="2">
    <source>
        <dbReference type="ARBA" id="ARBA00022723"/>
    </source>
</evidence>
<dbReference type="Proteomes" id="UP000291343">
    <property type="component" value="Unassembled WGS sequence"/>
</dbReference>
<dbReference type="AlphaFoldDB" id="A0A482X5X5"/>
<evidence type="ECO:0000256" key="5">
    <source>
        <dbReference type="ARBA" id="ARBA00023242"/>
    </source>
</evidence>
<feature type="compositionally biased region" description="Polar residues" evidence="6">
    <location>
        <begin position="122"/>
        <end position="137"/>
    </location>
</feature>
<reference evidence="8 9" key="1">
    <citation type="journal article" date="2017" name="Gigascience">
        <title>Genome sequence of the small brown planthopper, Laodelphax striatellus.</title>
        <authorList>
            <person name="Zhu J."/>
            <person name="Jiang F."/>
            <person name="Wang X."/>
            <person name="Yang P."/>
            <person name="Bao Y."/>
            <person name="Zhao W."/>
            <person name="Wang W."/>
            <person name="Lu H."/>
            <person name="Wang Q."/>
            <person name="Cui N."/>
            <person name="Li J."/>
            <person name="Chen X."/>
            <person name="Luo L."/>
            <person name="Yu J."/>
            <person name="Kang L."/>
            <person name="Cui F."/>
        </authorList>
    </citation>
    <scope>NUCLEOTIDE SEQUENCE [LARGE SCALE GENOMIC DNA]</scope>
    <source>
        <strain evidence="8">Lst14</strain>
    </source>
</reference>
<dbReference type="FunFam" id="3.30.710.10:FF:000036">
    <property type="entry name" value="Mod(Mdg4), isoform H"/>
    <property type="match status" value="1"/>
</dbReference>
<dbReference type="Gene3D" id="3.30.710.10">
    <property type="entry name" value="Potassium Channel Kv1.1, Chain A"/>
    <property type="match status" value="1"/>
</dbReference>
<evidence type="ECO:0000256" key="4">
    <source>
        <dbReference type="ARBA" id="ARBA00022833"/>
    </source>
</evidence>
<dbReference type="Gene3D" id="2.20.25.240">
    <property type="match status" value="1"/>
</dbReference>
<feature type="compositionally biased region" description="Low complexity" evidence="6">
    <location>
        <begin position="161"/>
        <end position="177"/>
    </location>
</feature>
<keyword evidence="5" id="KW-0539">Nucleus</keyword>
<dbReference type="InterPro" id="IPR007588">
    <property type="entry name" value="Znf_FLYWCH"/>
</dbReference>
<accession>A0A482X5X5</accession>
<dbReference type="CDD" id="cd18315">
    <property type="entry name" value="BTB_POZ_BAB-like"/>
    <property type="match status" value="1"/>
</dbReference>
<dbReference type="GO" id="GO:0008270">
    <property type="term" value="F:zinc ion binding"/>
    <property type="evidence" value="ECO:0007669"/>
    <property type="project" value="UniProtKB-KW"/>
</dbReference>
<dbReference type="InterPro" id="IPR000210">
    <property type="entry name" value="BTB/POZ_dom"/>
</dbReference>
<dbReference type="SMR" id="A0A482X5X5"/>
<feature type="region of interest" description="Disordered" evidence="6">
    <location>
        <begin position="122"/>
        <end position="196"/>
    </location>
</feature>
<dbReference type="PANTHER" id="PTHR23110">
    <property type="entry name" value="BTB DOMAIN TRANSCRIPTION FACTOR"/>
    <property type="match status" value="1"/>
</dbReference>
<dbReference type="PANTHER" id="PTHR23110:SF99">
    <property type="entry name" value="BROAD-COMPLEX CORE PROTEIN ISOFORM 6"/>
    <property type="match status" value="1"/>
</dbReference>
<dbReference type="STRING" id="195883.A0A482X5X5"/>
<evidence type="ECO:0000256" key="3">
    <source>
        <dbReference type="ARBA" id="ARBA00022771"/>
    </source>
</evidence>
<gene>
    <name evidence="8" type="ORF">LSTR_LSTR003320</name>
</gene>